<name>A0ABS7PGX5_9SPHN</name>
<comment type="subcellular location">
    <subcellularLocation>
        <location evidence="2">Membrane</location>
    </subcellularLocation>
</comment>
<dbReference type="InterPro" id="IPR036097">
    <property type="entry name" value="HisK_dim/P_sf"/>
</dbReference>
<dbReference type="EC" id="2.7.13.3" evidence="3"/>
<evidence type="ECO:0000313" key="12">
    <source>
        <dbReference type="EMBL" id="MBY8338311.1"/>
    </source>
</evidence>
<evidence type="ECO:0000256" key="3">
    <source>
        <dbReference type="ARBA" id="ARBA00012438"/>
    </source>
</evidence>
<accession>A0ABS7PGX5</accession>
<reference evidence="12 13" key="1">
    <citation type="submission" date="2021-07" db="EMBL/GenBank/DDBJ databases">
        <title>Alteriqipengyuania abyssalis NZ-12B nov, sp.nov isolated from deep sea sponge in pacific ocean.</title>
        <authorList>
            <person name="Tareen S."/>
            <person name="Wink J."/>
        </authorList>
    </citation>
    <scope>NUCLEOTIDE SEQUENCE [LARGE SCALE GENOMIC DNA]</scope>
    <source>
        <strain evidence="12 13">NZ-12B</strain>
    </source>
</reference>
<dbReference type="Gene3D" id="1.10.287.130">
    <property type="match status" value="1"/>
</dbReference>
<gene>
    <name evidence="12" type="ORF">KYN89_14775</name>
</gene>
<keyword evidence="8 10" id="KW-1133">Transmembrane helix</keyword>
<dbReference type="InterPro" id="IPR003594">
    <property type="entry name" value="HATPase_dom"/>
</dbReference>
<evidence type="ECO:0000313" key="13">
    <source>
        <dbReference type="Proteomes" id="UP000759298"/>
    </source>
</evidence>
<evidence type="ECO:0000256" key="4">
    <source>
        <dbReference type="ARBA" id="ARBA00022553"/>
    </source>
</evidence>
<dbReference type="CDD" id="cd00082">
    <property type="entry name" value="HisKA"/>
    <property type="match status" value="1"/>
</dbReference>
<evidence type="ECO:0000256" key="5">
    <source>
        <dbReference type="ARBA" id="ARBA00022679"/>
    </source>
</evidence>
<proteinExistence type="predicted"/>
<dbReference type="PANTHER" id="PTHR45436">
    <property type="entry name" value="SENSOR HISTIDINE KINASE YKOH"/>
    <property type="match status" value="1"/>
</dbReference>
<dbReference type="SUPFAM" id="SSF47384">
    <property type="entry name" value="Homodimeric domain of signal transducing histidine kinase"/>
    <property type="match status" value="1"/>
</dbReference>
<feature type="domain" description="Histidine kinase" evidence="11">
    <location>
        <begin position="225"/>
        <end position="436"/>
    </location>
</feature>
<feature type="transmembrane region" description="Helical" evidence="10">
    <location>
        <begin position="135"/>
        <end position="160"/>
    </location>
</feature>
<evidence type="ECO:0000256" key="8">
    <source>
        <dbReference type="ARBA" id="ARBA00022989"/>
    </source>
</evidence>
<evidence type="ECO:0000256" key="9">
    <source>
        <dbReference type="ARBA" id="ARBA00023136"/>
    </source>
</evidence>
<dbReference type="SUPFAM" id="SSF55874">
    <property type="entry name" value="ATPase domain of HSP90 chaperone/DNA topoisomerase II/histidine kinase"/>
    <property type="match status" value="1"/>
</dbReference>
<keyword evidence="13" id="KW-1185">Reference proteome</keyword>
<keyword evidence="5" id="KW-0808">Transferase</keyword>
<keyword evidence="9 10" id="KW-0472">Membrane</keyword>
<dbReference type="Gene3D" id="3.30.565.10">
    <property type="entry name" value="Histidine kinase-like ATPase, C-terminal domain"/>
    <property type="match status" value="1"/>
</dbReference>
<protein>
    <recommendedName>
        <fullName evidence="3">histidine kinase</fullName>
        <ecNumber evidence="3">2.7.13.3</ecNumber>
    </recommendedName>
</protein>
<keyword evidence="7 12" id="KW-0418">Kinase</keyword>
<dbReference type="Proteomes" id="UP000759298">
    <property type="component" value="Unassembled WGS sequence"/>
</dbReference>
<dbReference type="InterPro" id="IPR036890">
    <property type="entry name" value="HATPase_C_sf"/>
</dbReference>
<dbReference type="PROSITE" id="PS50109">
    <property type="entry name" value="HIS_KIN"/>
    <property type="match status" value="1"/>
</dbReference>
<dbReference type="InterPro" id="IPR050428">
    <property type="entry name" value="TCS_sensor_his_kinase"/>
</dbReference>
<dbReference type="InterPro" id="IPR005467">
    <property type="entry name" value="His_kinase_dom"/>
</dbReference>
<keyword evidence="4" id="KW-0597">Phosphoprotein</keyword>
<dbReference type="EMBL" id="JAHWXP010000005">
    <property type="protein sequence ID" value="MBY8338311.1"/>
    <property type="molecule type" value="Genomic_DNA"/>
</dbReference>
<comment type="caution">
    <text evidence="12">The sequence shown here is derived from an EMBL/GenBank/DDBJ whole genome shotgun (WGS) entry which is preliminary data.</text>
</comment>
<dbReference type="InterPro" id="IPR003661">
    <property type="entry name" value="HisK_dim/P_dom"/>
</dbReference>
<dbReference type="SMART" id="SM00387">
    <property type="entry name" value="HATPase_c"/>
    <property type="match status" value="1"/>
</dbReference>
<dbReference type="PRINTS" id="PR00344">
    <property type="entry name" value="BCTRLSENSOR"/>
</dbReference>
<evidence type="ECO:0000256" key="7">
    <source>
        <dbReference type="ARBA" id="ARBA00022777"/>
    </source>
</evidence>
<dbReference type="CDD" id="cd00075">
    <property type="entry name" value="HATPase"/>
    <property type="match status" value="1"/>
</dbReference>
<dbReference type="PANTHER" id="PTHR45436:SF8">
    <property type="entry name" value="HISTIDINE KINASE"/>
    <property type="match status" value="1"/>
</dbReference>
<evidence type="ECO:0000256" key="2">
    <source>
        <dbReference type="ARBA" id="ARBA00004370"/>
    </source>
</evidence>
<organism evidence="12 13">
    <name type="scientific">Alteriqipengyuania abyssalis</name>
    <dbReference type="NCBI Taxonomy" id="2860200"/>
    <lineage>
        <taxon>Bacteria</taxon>
        <taxon>Pseudomonadati</taxon>
        <taxon>Pseudomonadota</taxon>
        <taxon>Alphaproteobacteria</taxon>
        <taxon>Sphingomonadales</taxon>
        <taxon>Erythrobacteraceae</taxon>
        <taxon>Alteriqipengyuania</taxon>
    </lineage>
</organism>
<sequence length="439" mass="47493">MLLSAVLSAVLLAGLWWITDQTIRDSFGASAREGVDVDLTGLVDIYASGGQAELEQRIADRLAMVPIDAGRAHYLLADRSGNPIAGDLARWPDLDPQISESGMIAIGSRTHAYARATLISEDLALLVAHEPPDRAFLLTRVGLVFLLGGAVFVGCIALFAQVANVRVRAKVARVGEAFRRSDEPALDRLAAPERPDEIDQIASQASQAVKRARQLMLAYRETSEQIAHEIRTPLMHLDSRIQKAIAQDPALAARANLVEARGDIKRLVAMLEALLDIASSKAQTGDTRGMKPVDFSASVRQICELYQDSADEAGYRFEWDVAGGVIVPGDEAQLGRIVTNLLDNAFKYNRPGGAIRVTLEPGPRLVVTDEGPGIAQAEREKVFERFYRGRDTDPDIQGSGMGLALARAIAERHQLSLRVAPTHPGATFILAPAADMRDA</sequence>
<evidence type="ECO:0000256" key="1">
    <source>
        <dbReference type="ARBA" id="ARBA00000085"/>
    </source>
</evidence>
<dbReference type="Pfam" id="PF02518">
    <property type="entry name" value="HATPase_c"/>
    <property type="match status" value="1"/>
</dbReference>
<dbReference type="GO" id="GO:0016301">
    <property type="term" value="F:kinase activity"/>
    <property type="evidence" value="ECO:0007669"/>
    <property type="project" value="UniProtKB-KW"/>
</dbReference>
<keyword evidence="6 10" id="KW-0812">Transmembrane</keyword>
<evidence type="ECO:0000256" key="10">
    <source>
        <dbReference type="SAM" id="Phobius"/>
    </source>
</evidence>
<dbReference type="RefSeq" id="WP_222825805.1">
    <property type="nucleotide sequence ID" value="NZ_JAHWXP010000005.1"/>
</dbReference>
<evidence type="ECO:0000259" key="11">
    <source>
        <dbReference type="PROSITE" id="PS50109"/>
    </source>
</evidence>
<evidence type="ECO:0000256" key="6">
    <source>
        <dbReference type="ARBA" id="ARBA00022692"/>
    </source>
</evidence>
<dbReference type="InterPro" id="IPR004358">
    <property type="entry name" value="Sig_transdc_His_kin-like_C"/>
</dbReference>
<comment type="catalytic activity">
    <reaction evidence="1">
        <text>ATP + protein L-histidine = ADP + protein N-phospho-L-histidine.</text>
        <dbReference type="EC" id="2.7.13.3"/>
    </reaction>
</comment>